<evidence type="ECO:0000256" key="4">
    <source>
        <dbReference type="ARBA" id="ARBA00022989"/>
    </source>
</evidence>
<feature type="transmembrane region" description="Helical" evidence="6">
    <location>
        <begin position="45"/>
        <end position="66"/>
    </location>
</feature>
<gene>
    <name evidence="8" type="ORF">HMPREF1863_01291</name>
</gene>
<evidence type="ECO:0000313" key="8">
    <source>
        <dbReference type="EMBL" id="KXB65565.1"/>
    </source>
</evidence>
<keyword evidence="4 6" id="KW-1133">Transmembrane helix</keyword>
<feature type="transmembrane region" description="Helical" evidence="6">
    <location>
        <begin position="7"/>
        <end position="25"/>
    </location>
</feature>
<organism evidence="8 9">
    <name type="scientific">Aedoeadaptatus coxii</name>
    <dbReference type="NCBI Taxonomy" id="755172"/>
    <lineage>
        <taxon>Bacteria</taxon>
        <taxon>Bacillati</taxon>
        <taxon>Bacillota</taxon>
        <taxon>Tissierellia</taxon>
        <taxon>Tissierellales</taxon>
        <taxon>Peptoniphilaceae</taxon>
        <taxon>Aedoeadaptatus</taxon>
    </lineage>
</organism>
<keyword evidence="5 6" id="KW-0472">Membrane</keyword>
<evidence type="ECO:0000259" key="7">
    <source>
        <dbReference type="Pfam" id="PF09335"/>
    </source>
</evidence>
<proteinExistence type="inferred from homology"/>
<reference evidence="9" key="1">
    <citation type="submission" date="2016-01" db="EMBL/GenBank/DDBJ databases">
        <authorList>
            <person name="Mitreva M."/>
            <person name="Pepin K.H."/>
            <person name="Mihindukulasuriya K.A."/>
            <person name="Fulton R."/>
            <person name="Fronick C."/>
            <person name="O'Laughlin M."/>
            <person name="Miner T."/>
            <person name="Herter B."/>
            <person name="Rosa B.A."/>
            <person name="Cordes M."/>
            <person name="Tomlinson C."/>
            <person name="Wollam A."/>
            <person name="Palsikar V.B."/>
            <person name="Mardis E.R."/>
            <person name="Wilson R.K."/>
        </authorList>
    </citation>
    <scope>NUCLEOTIDE SEQUENCE [LARGE SCALE GENOMIC DNA]</scope>
    <source>
        <strain evidence="9">DNF00729</strain>
    </source>
</reference>
<comment type="similarity">
    <text evidence="6">Belongs to the TVP38/TMEM64 family.</text>
</comment>
<dbReference type="STRING" id="755172.HMPREF1863_01291"/>
<evidence type="ECO:0000256" key="2">
    <source>
        <dbReference type="ARBA" id="ARBA00022475"/>
    </source>
</evidence>
<dbReference type="InterPro" id="IPR015414">
    <property type="entry name" value="TMEM64"/>
</dbReference>
<name>A0A134AD33_9FIRM</name>
<sequence>MKLNKKIITIGIIIACLLVYFFVPSVNQGINRAIRVLTTEGIDGIAAYIRSFGVYAVIVSFLLMVLQSIISPIPAFFITLANSAIFGWVNGAILSWSSAMAGAALCFYISRILGRDVAEKFTGKGMLETVDKFFENYGKYAILIARLLPFMSFDLVSYAAGLTGMSFLAFFVATGLGQLPATIVYSYVGGTLTGGAQKLMMGLLILFALSIAIFVGKKVYNDRRNKKANQMD</sequence>
<keyword evidence="2 6" id="KW-1003">Cell membrane</keyword>
<evidence type="ECO:0000256" key="3">
    <source>
        <dbReference type="ARBA" id="ARBA00022692"/>
    </source>
</evidence>
<dbReference type="OrthoDB" id="9812980at2"/>
<keyword evidence="3 6" id="KW-0812">Transmembrane</keyword>
<dbReference type="InterPro" id="IPR032816">
    <property type="entry name" value="VTT_dom"/>
</dbReference>
<dbReference type="PANTHER" id="PTHR12677:SF59">
    <property type="entry name" value="GOLGI APPARATUS MEMBRANE PROTEIN TVP38-RELATED"/>
    <property type="match status" value="1"/>
</dbReference>
<dbReference type="Proteomes" id="UP000070442">
    <property type="component" value="Unassembled WGS sequence"/>
</dbReference>
<protein>
    <recommendedName>
        <fullName evidence="6">TVP38/TMEM64 family membrane protein</fullName>
    </recommendedName>
</protein>
<feature type="domain" description="VTT" evidence="7">
    <location>
        <begin position="73"/>
        <end position="189"/>
    </location>
</feature>
<comment type="subcellular location">
    <subcellularLocation>
        <location evidence="1 6">Cell membrane</location>
        <topology evidence="1 6">Multi-pass membrane protein</topology>
    </subcellularLocation>
</comment>
<dbReference type="PANTHER" id="PTHR12677">
    <property type="entry name" value="GOLGI APPARATUS MEMBRANE PROTEIN TVP38-RELATED"/>
    <property type="match status" value="1"/>
</dbReference>
<dbReference type="Pfam" id="PF09335">
    <property type="entry name" value="VTT_dom"/>
    <property type="match status" value="1"/>
</dbReference>
<dbReference type="GO" id="GO:0005886">
    <property type="term" value="C:plasma membrane"/>
    <property type="evidence" value="ECO:0007669"/>
    <property type="project" value="UniProtKB-SubCell"/>
</dbReference>
<evidence type="ECO:0000256" key="6">
    <source>
        <dbReference type="RuleBase" id="RU366058"/>
    </source>
</evidence>
<evidence type="ECO:0000313" key="9">
    <source>
        <dbReference type="Proteomes" id="UP000070442"/>
    </source>
</evidence>
<accession>A0A134AD33</accession>
<evidence type="ECO:0000256" key="1">
    <source>
        <dbReference type="ARBA" id="ARBA00004651"/>
    </source>
</evidence>
<comment type="caution">
    <text evidence="8">The sequence shown here is derived from an EMBL/GenBank/DDBJ whole genome shotgun (WGS) entry which is preliminary data.</text>
</comment>
<dbReference type="RefSeq" id="WP_068368547.1">
    <property type="nucleotide sequence ID" value="NZ_CAMYBE010000015.1"/>
</dbReference>
<dbReference type="AlphaFoldDB" id="A0A134AD33"/>
<feature type="transmembrane region" description="Helical" evidence="6">
    <location>
        <begin position="199"/>
        <end position="216"/>
    </location>
</feature>
<feature type="transmembrane region" description="Helical" evidence="6">
    <location>
        <begin position="73"/>
        <end position="89"/>
    </location>
</feature>
<evidence type="ECO:0000256" key="5">
    <source>
        <dbReference type="ARBA" id="ARBA00023136"/>
    </source>
</evidence>
<dbReference type="PATRIC" id="fig|755172.3.peg.1254"/>
<feature type="transmembrane region" description="Helical" evidence="6">
    <location>
        <begin position="155"/>
        <end position="179"/>
    </location>
</feature>
<keyword evidence="9" id="KW-1185">Reference proteome</keyword>
<dbReference type="EMBL" id="LSDG01000040">
    <property type="protein sequence ID" value="KXB65565.1"/>
    <property type="molecule type" value="Genomic_DNA"/>
</dbReference>